<feature type="domain" description="Gfo/Idh/MocA-like oxidoreductase N-terminal" evidence="1">
    <location>
        <begin position="9"/>
        <end position="127"/>
    </location>
</feature>
<dbReference type="InterPro" id="IPR055170">
    <property type="entry name" value="GFO_IDH_MocA-like_dom"/>
</dbReference>
<dbReference type="PANTHER" id="PTHR43708">
    <property type="entry name" value="CONSERVED EXPRESSED OXIDOREDUCTASE (EUROFUNG)"/>
    <property type="match status" value="1"/>
</dbReference>
<feature type="domain" description="GFO/IDH/MocA-like oxidoreductase" evidence="2">
    <location>
        <begin position="137"/>
        <end position="252"/>
    </location>
</feature>
<dbReference type="InterPro" id="IPR036291">
    <property type="entry name" value="NAD(P)-bd_dom_sf"/>
</dbReference>
<evidence type="ECO:0000259" key="1">
    <source>
        <dbReference type="Pfam" id="PF01408"/>
    </source>
</evidence>
<sequence length="327" mass="36071">MAKITKDTIGVGFIGAGDISILHARAVARSHGARLVGLWNRSQDRAVQRAAEFKCHNYATPEALVRDPAVDAVFVLTNLESHLEYTKLALEHGKHVLVEKPVGMSVAEIEEMKSTADAKGLVCMPGHNYVYEAGMTRTRDLVDGGDLGTIVSAYVMYNIHHPEEVAKRYPGVVRQILTHHSYILLYLVGKPVELCAMKATLHYKEYTEEDIAMVQMRLHNGALAHFCASFAADDHAADPWTVMVKVIGTAGSTRYSYRDHVEIKPGLVHSQTYTAYQGSVMNEVKHFLVDCLRHGAQPLSTMADAVTAQKMIEACEESIRGSKVVKL</sequence>
<proteinExistence type="predicted"/>
<dbReference type="OrthoDB" id="9815825at2"/>
<evidence type="ECO:0000313" key="3">
    <source>
        <dbReference type="EMBL" id="OWK43114.1"/>
    </source>
</evidence>
<dbReference type="RefSeq" id="WP_088254011.1">
    <property type="nucleotide sequence ID" value="NZ_NIDE01000004.1"/>
</dbReference>
<dbReference type="GO" id="GO:0000166">
    <property type="term" value="F:nucleotide binding"/>
    <property type="evidence" value="ECO:0007669"/>
    <property type="project" value="InterPro"/>
</dbReference>
<dbReference type="Gene3D" id="3.30.360.10">
    <property type="entry name" value="Dihydrodipicolinate Reductase, domain 2"/>
    <property type="match status" value="1"/>
</dbReference>
<dbReference type="SUPFAM" id="SSF55347">
    <property type="entry name" value="Glyceraldehyde-3-phosphate dehydrogenase-like, C-terminal domain"/>
    <property type="match status" value="1"/>
</dbReference>
<dbReference type="SUPFAM" id="SSF51735">
    <property type="entry name" value="NAD(P)-binding Rossmann-fold domains"/>
    <property type="match status" value="1"/>
</dbReference>
<organism evidence="3 4">
    <name type="scientific">Fimbriiglobus ruber</name>
    <dbReference type="NCBI Taxonomy" id="1908690"/>
    <lineage>
        <taxon>Bacteria</taxon>
        <taxon>Pseudomonadati</taxon>
        <taxon>Planctomycetota</taxon>
        <taxon>Planctomycetia</taxon>
        <taxon>Gemmatales</taxon>
        <taxon>Gemmataceae</taxon>
        <taxon>Fimbriiglobus</taxon>
    </lineage>
</organism>
<reference evidence="4" key="1">
    <citation type="submission" date="2017-06" db="EMBL/GenBank/DDBJ databases">
        <title>Genome analysis of Fimbriiglobus ruber SP5, the first member of the order Planctomycetales with confirmed chitinolytic capability.</title>
        <authorList>
            <person name="Ravin N.V."/>
            <person name="Rakitin A.L."/>
            <person name="Ivanova A.A."/>
            <person name="Beletsky A.V."/>
            <person name="Kulichevskaya I.S."/>
            <person name="Mardanov A.V."/>
            <person name="Dedysh S.N."/>
        </authorList>
    </citation>
    <scope>NUCLEOTIDE SEQUENCE [LARGE SCALE GENOMIC DNA]</scope>
    <source>
        <strain evidence="4">SP5</strain>
    </source>
</reference>
<comment type="caution">
    <text evidence="3">The sequence shown here is derived from an EMBL/GenBank/DDBJ whole genome shotgun (WGS) entry which is preliminary data.</text>
</comment>
<evidence type="ECO:0000313" key="4">
    <source>
        <dbReference type="Proteomes" id="UP000214646"/>
    </source>
</evidence>
<dbReference type="PANTHER" id="PTHR43708:SF8">
    <property type="entry name" value="OXIDOREDUCTASE"/>
    <property type="match status" value="1"/>
</dbReference>
<dbReference type="AlphaFoldDB" id="A0A225DU33"/>
<name>A0A225DU33_9BACT</name>
<dbReference type="InterPro" id="IPR051317">
    <property type="entry name" value="Gfo/Idh/MocA_oxidoreduct"/>
</dbReference>
<protein>
    <submittedName>
        <fullName evidence="3">Putative oxidoreductase</fullName>
    </submittedName>
</protein>
<gene>
    <name evidence="3" type="ORF">FRUB_02713</name>
</gene>
<dbReference type="Pfam" id="PF22725">
    <property type="entry name" value="GFO_IDH_MocA_C3"/>
    <property type="match status" value="1"/>
</dbReference>
<dbReference type="InterPro" id="IPR000683">
    <property type="entry name" value="Gfo/Idh/MocA-like_OxRdtase_N"/>
</dbReference>
<keyword evidence="4" id="KW-1185">Reference proteome</keyword>
<dbReference type="Gene3D" id="3.40.50.720">
    <property type="entry name" value="NAD(P)-binding Rossmann-like Domain"/>
    <property type="match status" value="1"/>
</dbReference>
<dbReference type="Proteomes" id="UP000214646">
    <property type="component" value="Unassembled WGS sequence"/>
</dbReference>
<dbReference type="EMBL" id="NIDE01000004">
    <property type="protein sequence ID" value="OWK43114.1"/>
    <property type="molecule type" value="Genomic_DNA"/>
</dbReference>
<evidence type="ECO:0000259" key="2">
    <source>
        <dbReference type="Pfam" id="PF22725"/>
    </source>
</evidence>
<accession>A0A225DU33</accession>
<dbReference type="Pfam" id="PF01408">
    <property type="entry name" value="GFO_IDH_MocA"/>
    <property type="match status" value="1"/>
</dbReference>